<reference evidence="2 5" key="2">
    <citation type="submission" date="2018-03" db="EMBL/GenBank/DDBJ databases">
        <title>Genomic Encyclopedia of Archaeal and Bacterial Type Strains, Phase II (KMG-II): from individual species to whole genera.</title>
        <authorList>
            <person name="Goeker M."/>
        </authorList>
    </citation>
    <scope>NUCLEOTIDE SEQUENCE [LARGE SCALE GENOMIC DNA]</scope>
    <source>
        <strain evidence="2 5">DSM 29956</strain>
    </source>
</reference>
<evidence type="ECO:0000313" key="3">
    <source>
        <dbReference type="EMBL" id="SLN52989.1"/>
    </source>
</evidence>
<evidence type="ECO:0000313" key="2">
    <source>
        <dbReference type="EMBL" id="PSK84923.1"/>
    </source>
</evidence>
<dbReference type="EMBL" id="PYGB01000008">
    <property type="protein sequence ID" value="PSK84923.1"/>
    <property type="molecule type" value="Genomic_DNA"/>
</dbReference>
<dbReference type="OrthoDB" id="181606at2"/>
<proteinExistence type="predicted"/>
<accession>A0A1X6ZJG8</accession>
<dbReference type="Proteomes" id="UP000193495">
    <property type="component" value="Unassembled WGS sequence"/>
</dbReference>
<dbReference type="Proteomes" id="UP000240624">
    <property type="component" value="Unassembled WGS sequence"/>
</dbReference>
<dbReference type="EMBL" id="FWFY01000007">
    <property type="protein sequence ID" value="SLN52989.1"/>
    <property type="molecule type" value="Genomic_DNA"/>
</dbReference>
<dbReference type="Gene3D" id="3.90.550.10">
    <property type="entry name" value="Spore Coat Polysaccharide Biosynthesis Protein SpsA, Chain A"/>
    <property type="match status" value="1"/>
</dbReference>
<reference evidence="3 4" key="1">
    <citation type="submission" date="2017-03" db="EMBL/GenBank/DDBJ databases">
        <authorList>
            <person name="Afonso C.L."/>
            <person name="Miller P.J."/>
            <person name="Scott M.A."/>
            <person name="Spackman E."/>
            <person name="Goraichik I."/>
            <person name="Dimitrov K.M."/>
            <person name="Suarez D.L."/>
            <person name="Swayne D.E."/>
        </authorList>
    </citation>
    <scope>NUCLEOTIDE SEQUENCE [LARGE SCALE GENOMIC DNA]</scope>
    <source>
        <strain evidence="3 4">CECT 8367</strain>
    </source>
</reference>
<evidence type="ECO:0000259" key="1">
    <source>
        <dbReference type="Pfam" id="PF03407"/>
    </source>
</evidence>
<name>A0A1X6ZJG8_9RHOB</name>
<evidence type="ECO:0000313" key="4">
    <source>
        <dbReference type="Proteomes" id="UP000193495"/>
    </source>
</evidence>
<gene>
    <name evidence="2" type="ORF">CLV79_10891</name>
    <name evidence="3" type="ORF">LOS8367_02472</name>
</gene>
<organism evidence="3 4">
    <name type="scientific">Limimaricola soesokkakensis</name>
    <dbReference type="NCBI Taxonomy" id="1343159"/>
    <lineage>
        <taxon>Bacteria</taxon>
        <taxon>Pseudomonadati</taxon>
        <taxon>Pseudomonadota</taxon>
        <taxon>Alphaproteobacteria</taxon>
        <taxon>Rhodobacterales</taxon>
        <taxon>Paracoccaceae</taxon>
        <taxon>Limimaricola</taxon>
    </lineage>
</organism>
<dbReference type="GO" id="GO:0016740">
    <property type="term" value="F:transferase activity"/>
    <property type="evidence" value="ECO:0007669"/>
    <property type="project" value="UniProtKB-KW"/>
</dbReference>
<dbReference type="RefSeq" id="WP_085896806.1">
    <property type="nucleotide sequence ID" value="NZ_FWFY01000007.1"/>
</dbReference>
<keyword evidence="3" id="KW-0808">Transferase</keyword>
<dbReference type="Pfam" id="PF03407">
    <property type="entry name" value="Nucleotid_trans"/>
    <property type="match status" value="1"/>
</dbReference>
<protein>
    <submittedName>
        <fullName evidence="3">Nucleotide-diphospho-sugar transferase</fullName>
    </submittedName>
</protein>
<dbReference type="SUPFAM" id="SSF53448">
    <property type="entry name" value="Nucleotide-diphospho-sugar transferases"/>
    <property type="match status" value="1"/>
</dbReference>
<dbReference type="InterPro" id="IPR029044">
    <property type="entry name" value="Nucleotide-diphossugar_trans"/>
</dbReference>
<feature type="domain" description="Nucleotide-diphospho-sugar transferase" evidence="1">
    <location>
        <begin position="78"/>
        <end position="192"/>
    </location>
</feature>
<dbReference type="InterPro" id="IPR005069">
    <property type="entry name" value="Nucl-diP-sugar_transferase"/>
</dbReference>
<evidence type="ECO:0000313" key="5">
    <source>
        <dbReference type="Proteomes" id="UP000240624"/>
    </source>
</evidence>
<keyword evidence="5" id="KW-1185">Reference proteome</keyword>
<sequence length="281" mass="32067">MTDQDLDRGFVFAVTGKDYVTLARRAARNLRGVMPSVKIDLFTDAPLEDEVFDRVHLLEQVSRRPKMESLQRSRFARTIYLDADIVTLAPLDDVFDILDRFDIAVTASQRRNDYRNREQYPGHPVPPAFPQMNGGVMAIRRNAATDRFLEDWHAMVHDGTQKFDQPALRVLLYEGDLRLHVLPVEYNVMFFRPFMLNGNGYTAPRLLHEPKLHQKPAGDPLRPFSPDEVLAPPQVAKLAEFLDNDQTLTHYAPVTGGAPVAPTPHRTGWRSFLGNLKRRVI</sequence>
<dbReference type="AlphaFoldDB" id="A0A1X6ZJG8"/>